<reference evidence="4 5" key="1">
    <citation type="submission" date="2014-08" db="EMBL/GenBank/DDBJ databases">
        <authorList>
            <person name="den Bakker H.C."/>
        </authorList>
    </citation>
    <scope>NUCLEOTIDE SEQUENCE [LARGE SCALE GENOMIC DNA]</scope>
    <source>
        <strain evidence="4 5">DSM 18334</strain>
    </source>
</reference>
<dbReference type="PRINTS" id="PR00455">
    <property type="entry name" value="HTHTETR"/>
</dbReference>
<accession>A0A098MBE1</accession>
<dbReference type="InterPro" id="IPR001647">
    <property type="entry name" value="HTH_TetR"/>
</dbReference>
<proteinExistence type="predicted"/>
<dbReference type="PROSITE" id="PS01081">
    <property type="entry name" value="HTH_TETR_1"/>
    <property type="match status" value="1"/>
</dbReference>
<dbReference type="PANTHER" id="PTHR43479:SF11">
    <property type="entry name" value="ACREF_ENVCD OPERON REPRESSOR-RELATED"/>
    <property type="match status" value="1"/>
</dbReference>
<evidence type="ECO:0000256" key="1">
    <source>
        <dbReference type="ARBA" id="ARBA00023125"/>
    </source>
</evidence>
<dbReference type="SUPFAM" id="SSF46689">
    <property type="entry name" value="Homeodomain-like"/>
    <property type="match status" value="1"/>
</dbReference>
<reference evidence="4 5" key="2">
    <citation type="submission" date="2014-10" db="EMBL/GenBank/DDBJ databases">
        <title>Comparative genomics of the Paenibacillus odorifer group.</title>
        <authorList>
            <person name="Tsai Y.-C."/>
            <person name="Martin N."/>
            <person name="Korlach J."/>
            <person name="Wiedmann M."/>
        </authorList>
    </citation>
    <scope>NUCLEOTIDE SEQUENCE [LARGE SCALE GENOMIC DNA]</scope>
    <source>
        <strain evidence="4 5">DSM 18334</strain>
    </source>
</reference>
<comment type="caution">
    <text evidence="4">The sequence shown here is derived from an EMBL/GenBank/DDBJ whole genome shotgun (WGS) entry which is preliminary data.</text>
</comment>
<evidence type="ECO:0000313" key="4">
    <source>
        <dbReference type="EMBL" id="KGE19368.1"/>
    </source>
</evidence>
<dbReference type="Proteomes" id="UP000029734">
    <property type="component" value="Unassembled WGS sequence"/>
</dbReference>
<dbReference type="RefSeq" id="WP_036653541.1">
    <property type="nucleotide sequence ID" value="NZ_JQCR01000002.1"/>
</dbReference>
<evidence type="ECO:0000313" key="5">
    <source>
        <dbReference type="Proteomes" id="UP000029734"/>
    </source>
</evidence>
<dbReference type="STRING" id="268407.PWYN_08470"/>
<dbReference type="PROSITE" id="PS50977">
    <property type="entry name" value="HTH_TETR_2"/>
    <property type="match status" value="1"/>
</dbReference>
<dbReference type="OrthoDB" id="9780939at2"/>
<dbReference type="AlphaFoldDB" id="A0A098MBE1"/>
<dbReference type="Gene3D" id="1.10.357.10">
    <property type="entry name" value="Tetracycline Repressor, domain 2"/>
    <property type="match status" value="1"/>
</dbReference>
<sequence>MFAKFLNLNPEKQDRILNAALKEFAQKGYQNASTNEIVKEAEISKGLLFHYFKNKKDLYLFLHNHFLDIFMEEIHKKINWSEKDIFERYRDIARLKFEVYQKYPEMFNFIKNVFTEDAAEVKVDMDRRKQEILSKGYKDLFGDIDTSKFKEGIDVERAINIIFWTMEGFSNRYHNKLDALQLELINIDELIAEMEFYSEVLRQGFYK</sequence>
<organism evidence="4 5">
    <name type="scientific">Paenibacillus wynnii</name>
    <dbReference type="NCBI Taxonomy" id="268407"/>
    <lineage>
        <taxon>Bacteria</taxon>
        <taxon>Bacillati</taxon>
        <taxon>Bacillota</taxon>
        <taxon>Bacilli</taxon>
        <taxon>Bacillales</taxon>
        <taxon>Paenibacillaceae</taxon>
        <taxon>Paenibacillus</taxon>
    </lineage>
</organism>
<dbReference type="InterPro" id="IPR036271">
    <property type="entry name" value="Tet_transcr_reg_TetR-rel_C_sf"/>
</dbReference>
<dbReference type="InterPro" id="IPR023772">
    <property type="entry name" value="DNA-bd_HTH_TetR-type_CS"/>
</dbReference>
<dbReference type="PANTHER" id="PTHR43479">
    <property type="entry name" value="ACREF/ENVCD OPERON REPRESSOR-RELATED"/>
    <property type="match status" value="1"/>
</dbReference>
<feature type="domain" description="HTH tetR-type" evidence="3">
    <location>
        <begin position="10"/>
        <end position="70"/>
    </location>
</feature>
<keyword evidence="1 2" id="KW-0238">DNA-binding</keyword>
<evidence type="ECO:0000256" key="2">
    <source>
        <dbReference type="PROSITE-ProRule" id="PRU00335"/>
    </source>
</evidence>
<name>A0A098MBE1_9BACL</name>
<dbReference type="Pfam" id="PF00440">
    <property type="entry name" value="TetR_N"/>
    <property type="match status" value="1"/>
</dbReference>
<dbReference type="SUPFAM" id="SSF48498">
    <property type="entry name" value="Tetracyclin repressor-like, C-terminal domain"/>
    <property type="match status" value="1"/>
</dbReference>
<dbReference type="eggNOG" id="COG1309">
    <property type="taxonomic scope" value="Bacteria"/>
</dbReference>
<feature type="DNA-binding region" description="H-T-H motif" evidence="2">
    <location>
        <begin position="33"/>
        <end position="52"/>
    </location>
</feature>
<dbReference type="GO" id="GO:0003677">
    <property type="term" value="F:DNA binding"/>
    <property type="evidence" value="ECO:0007669"/>
    <property type="project" value="UniProtKB-UniRule"/>
</dbReference>
<dbReference type="InterPro" id="IPR050624">
    <property type="entry name" value="HTH-type_Tx_Regulator"/>
</dbReference>
<dbReference type="Gene3D" id="1.10.10.60">
    <property type="entry name" value="Homeodomain-like"/>
    <property type="match status" value="1"/>
</dbReference>
<gene>
    <name evidence="4" type="ORF">PWYN_08470</name>
</gene>
<evidence type="ECO:0000259" key="3">
    <source>
        <dbReference type="PROSITE" id="PS50977"/>
    </source>
</evidence>
<keyword evidence="5" id="KW-1185">Reference proteome</keyword>
<dbReference type="EMBL" id="JQCR01000002">
    <property type="protein sequence ID" value="KGE19368.1"/>
    <property type="molecule type" value="Genomic_DNA"/>
</dbReference>
<dbReference type="InterPro" id="IPR009057">
    <property type="entry name" value="Homeodomain-like_sf"/>
</dbReference>
<protein>
    <submittedName>
        <fullName evidence="4">TetR family transcriptional regulator</fullName>
    </submittedName>
</protein>